<feature type="compositionally biased region" description="Basic and acidic residues" evidence="5">
    <location>
        <begin position="455"/>
        <end position="483"/>
    </location>
</feature>
<sequence>MSEKMQYKPGDLVFAKVRGYPPWPARVEEKPPPGKKVPPKKFPVLFFGTYETANLGTKDLYPYHKFKEKYGNPQKRKFFNEGLWEIENNPAIIPPSQMPIEPDNNDLEMSTNLEEPSGENEDFDTEDEQNKSMSLPSNKKRKSEYKDEETKNSKSGVEGDQLSDTTHKVARRKYKEKDDKRRDAFETAVAEQSSGKKKTKRKMVGSESETDTEKDSVEQNMPALTVKITSVEKSVAEQENNAKEEGRTENYKRKTVFEATNSTQPEEKSKVLDQRRKKDEESWAKHMNENDEKQSHKEEQNEDALSTNKTVSKQDDRTHKKKISKKCSKLYEIDDAIKFSLSYTNLNIEGCLRAMNELKNLPLSQTILAKEPDIVQTVRKCCKFKNSVAVQEKAQQIYQKIKEYFSVEEGEHFNLVFESEVKKHQAWTESENSTMLNSSRTEMQRRLKSAVRQSSDVHAENDEPGTSDKESIIANEEDKKITF</sequence>
<dbReference type="PROSITE" id="PS50812">
    <property type="entry name" value="PWWP"/>
    <property type="match status" value="1"/>
</dbReference>
<reference evidence="8" key="1">
    <citation type="submission" date="2025-08" db="UniProtKB">
        <authorList>
            <consortium name="RefSeq"/>
        </authorList>
    </citation>
    <scope>IDENTIFICATION</scope>
    <source>
        <tissue evidence="8">Muscle</tissue>
    </source>
</reference>
<dbReference type="Proteomes" id="UP000694941">
    <property type="component" value="Unplaced"/>
</dbReference>
<keyword evidence="3" id="KW-0175">Coiled coil</keyword>
<evidence type="ECO:0000313" key="7">
    <source>
        <dbReference type="Proteomes" id="UP000694941"/>
    </source>
</evidence>
<evidence type="ECO:0000256" key="2">
    <source>
        <dbReference type="ARBA" id="ARBA00005309"/>
    </source>
</evidence>
<dbReference type="GeneID" id="106459011"/>
<feature type="compositionally biased region" description="Basic and acidic residues" evidence="5">
    <location>
        <begin position="265"/>
        <end position="299"/>
    </location>
</feature>
<dbReference type="CDD" id="cd05834">
    <property type="entry name" value="PWWP_HRP"/>
    <property type="match status" value="1"/>
</dbReference>
<dbReference type="RefSeq" id="XP_013774034.2">
    <property type="nucleotide sequence ID" value="XM_013918580.2"/>
</dbReference>
<dbReference type="InterPro" id="IPR036218">
    <property type="entry name" value="HIVI-bd_sf"/>
</dbReference>
<dbReference type="PANTHER" id="PTHR12550:SF70">
    <property type="entry name" value="JIL-1 ANCHORING AND STABILIZING PROTEIN, ISOFORM A"/>
    <property type="match status" value="1"/>
</dbReference>
<accession>A0ABM1B3G4</accession>
<keyword evidence="7" id="KW-1185">Reference proteome</keyword>
<dbReference type="SMART" id="SM00293">
    <property type="entry name" value="PWWP"/>
    <property type="match status" value="1"/>
</dbReference>
<evidence type="ECO:0000256" key="5">
    <source>
        <dbReference type="SAM" id="MobiDB-lite"/>
    </source>
</evidence>
<feature type="compositionally biased region" description="Polar residues" evidence="5">
    <location>
        <begin position="429"/>
        <end position="441"/>
    </location>
</feature>
<dbReference type="PANTHER" id="PTHR12550">
    <property type="entry name" value="HEPATOMA-DERIVED GROWTH FACTOR-RELATED"/>
    <property type="match status" value="1"/>
</dbReference>
<protein>
    <submittedName>
        <fullName evidence="8">PC4 and SFRS1-interacting protein-like isoform X1</fullName>
    </submittedName>
</protein>
<dbReference type="SUPFAM" id="SSF63748">
    <property type="entry name" value="Tudor/PWWP/MBT"/>
    <property type="match status" value="1"/>
</dbReference>
<comment type="subcellular location">
    <subcellularLocation>
        <location evidence="1">Nucleus</location>
    </subcellularLocation>
</comment>
<dbReference type="Gene3D" id="1.20.930.10">
    <property type="entry name" value="Conserved domain common to transcription factors TFIIS, elongin A, CRSP70"/>
    <property type="match status" value="1"/>
</dbReference>
<feature type="domain" description="PWWP" evidence="6">
    <location>
        <begin position="9"/>
        <end position="66"/>
    </location>
</feature>
<proteinExistence type="inferred from homology"/>
<dbReference type="Pfam" id="PF00855">
    <property type="entry name" value="PWWP"/>
    <property type="match status" value="1"/>
</dbReference>
<feature type="compositionally biased region" description="Basic and acidic residues" evidence="5">
    <location>
        <begin position="175"/>
        <end position="185"/>
    </location>
</feature>
<dbReference type="Pfam" id="PF11467">
    <property type="entry name" value="LEDGF"/>
    <property type="match status" value="1"/>
</dbReference>
<keyword evidence="4" id="KW-0539">Nucleus</keyword>
<dbReference type="SUPFAM" id="SSF140576">
    <property type="entry name" value="HIV integrase-binding domain"/>
    <property type="match status" value="1"/>
</dbReference>
<name>A0ABM1B3G4_LIMPO</name>
<dbReference type="InterPro" id="IPR035441">
    <property type="entry name" value="TFIIS/LEDGF_dom_sf"/>
</dbReference>
<evidence type="ECO:0000313" key="8">
    <source>
        <dbReference type="RefSeq" id="XP_013774034.2"/>
    </source>
</evidence>
<feature type="region of interest" description="Disordered" evidence="5">
    <location>
        <begin position="429"/>
        <end position="483"/>
    </location>
</feature>
<dbReference type="InterPro" id="IPR000313">
    <property type="entry name" value="PWWP_dom"/>
</dbReference>
<feature type="compositionally biased region" description="Acidic residues" evidence="5">
    <location>
        <begin position="116"/>
        <end position="127"/>
    </location>
</feature>
<feature type="compositionally biased region" description="Basic and acidic residues" evidence="5">
    <location>
        <begin position="234"/>
        <end position="256"/>
    </location>
</feature>
<evidence type="ECO:0000256" key="3">
    <source>
        <dbReference type="ARBA" id="ARBA00023054"/>
    </source>
</evidence>
<comment type="similarity">
    <text evidence="2">Belongs to the HDGF family.</text>
</comment>
<organism evidence="7 8">
    <name type="scientific">Limulus polyphemus</name>
    <name type="common">Atlantic horseshoe crab</name>
    <dbReference type="NCBI Taxonomy" id="6850"/>
    <lineage>
        <taxon>Eukaryota</taxon>
        <taxon>Metazoa</taxon>
        <taxon>Ecdysozoa</taxon>
        <taxon>Arthropoda</taxon>
        <taxon>Chelicerata</taxon>
        <taxon>Merostomata</taxon>
        <taxon>Xiphosura</taxon>
        <taxon>Limulidae</taxon>
        <taxon>Limulus</taxon>
    </lineage>
</organism>
<feature type="region of interest" description="Disordered" evidence="5">
    <location>
        <begin position="93"/>
        <end position="318"/>
    </location>
</feature>
<evidence type="ECO:0000256" key="4">
    <source>
        <dbReference type="ARBA" id="ARBA00023242"/>
    </source>
</evidence>
<evidence type="ECO:0000259" key="6">
    <source>
        <dbReference type="PROSITE" id="PS50812"/>
    </source>
</evidence>
<dbReference type="InterPro" id="IPR021567">
    <property type="entry name" value="LEDGF_IBD"/>
</dbReference>
<gene>
    <name evidence="8" type="primary">LOC106459011</name>
</gene>
<dbReference type="Gene3D" id="2.30.30.140">
    <property type="match status" value="1"/>
</dbReference>
<evidence type="ECO:0000256" key="1">
    <source>
        <dbReference type="ARBA" id="ARBA00004123"/>
    </source>
</evidence>